<dbReference type="RefSeq" id="WP_211648131.1">
    <property type="nucleotide sequence ID" value="NZ_JAFEVO010000001.1"/>
</dbReference>
<proteinExistence type="predicted"/>
<keyword evidence="2" id="KW-1185">Reference proteome</keyword>
<dbReference type="Proteomes" id="UP000811492">
    <property type="component" value="Unassembled WGS sequence"/>
</dbReference>
<evidence type="ECO:0000313" key="2">
    <source>
        <dbReference type="Proteomes" id="UP000811492"/>
    </source>
</evidence>
<gene>
    <name evidence="1" type="ORF">JSQ98_01905</name>
</gene>
<evidence type="ECO:0008006" key="3">
    <source>
        <dbReference type="Google" id="ProtNLM"/>
    </source>
</evidence>
<reference evidence="1 2" key="1">
    <citation type="submission" date="2021-02" db="EMBL/GenBank/DDBJ databases">
        <title>Draft genome and description of Leucobacter sp nov strain Marseille-Q4368.</title>
        <authorList>
            <person name="Boxberger M."/>
            <person name="La Scola B."/>
        </authorList>
    </citation>
    <scope>NUCLEOTIDE SEQUENCE [LARGE SCALE GENOMIC DNA]</scope>
    <source>
        <strain evidence="1 2">Marseille-Q4368</strain>
    </source>
</reference>
<comment type="caution">
    <text evidence="1">The sequence shown here is derived from an EMBL/GenBank/DDBJ whole genome shotgun (WGS) entry which is preliminary data.</text>
</comment>
<dbReference type="EMBL" id="JAFEVO010000001">
    <property type="protein sequence ID" value="MBS3180966.1"/>
    <property type="molecule type" value="Genomic_DNA"/>
</dbReference>
<name>A0ABS5M191_9MICO</name>
<protein>
    <recommendedName>
        <fullName evidence="3">SMI1/KNR4 family protein</fullName>
    </recommendedName>
</protein>
<accession>A0ABS5M191</accession>
<sequence>MPTFGELADAVQQVLISQRSSRYFVQHVGAIPVEELRPYIERVVEPSDRSVMQRFDDEAELLNFRGEDYGWLSSAALESGFDFYFDDEPDLSGDCSHADVISDYAKRAGSIGTLQGFPFDRAAEVEWCWHLRLQAAQPLCTRLLAGYAAVALARLTDGFIHAEDGGVDYDRAPTDPETFLAAYSEWITREILGTSMS</sequence>
<evidence type="ECO:0000313" key="1">
    <source>
        <dbReference type="EMBL" id="MBS3180966.1"/>
    </source>
</evidence>
<organism evidence="1 2">
    <name type="scientific">Leucobacter manosquensis</name>
    <dbReference type="NCBI Taxonomy" id="2810611"/>
    <lineage>
        <taxon>Bacteria</taxon>
        <taxon>Bacillati</taxon>
        <taxon>Actinomycetota</taxon>
        <taxon>Actinomycetes</taxon>
        <taxon>Micrococcales</taxon>
        <taxon>Microbacteriaceae</taxon>
        <taxon>Leucobacter</taxon>
    </lineage>
</organism>